<evidence type="ECO:0000256" key="9">
    <source>
        <dbReference type="SAM" id="Phobius"/>
    </source>
</evidence>
<dbReference type="InterPro" id="IPR000522">
    <property type="entry name" value="ABC_transptr_permease_BtuC"/>
</dbReference>
<sequence>MAERPGALPRQRSVLCRHERHRRCEPDGRPDHGRPRLISALTHTEAPSSPEGASVHRKPKNKRHRHPALLLTGAGILVILLAVLSTFIGVSDVSPMSLLEGGPNGKAAQLLVVSRLPRTLALVLTGVAMSIVGLIMQMLVRNKFVEPSTTGTAESAALGLLVVTIFAPTLPLFGKMVVAAIFALAGTGLFLLILRRIPVRSIVLVPLVGIMLGGVIGAVTTFFAYRLDLLQTLGTWMTGDFSGILRGRYELLWIALAMTVIAWIAADRFTVVGLGQEFTTNLGLHYGRVLALGLAIVSVVTAIVVVTAGVIPFLGLIVPNIVSIAMGDNVRRSIPWVAILGAGFVLICDIIGRVLRFPYEIPLGIVVGVIGSMLFLYLLLRRPARAH</sequence>
<reference evidence="10 11" key="1">
    <citation type="submission" date="2018-10" db="EMBL/GenBank/DDBJ databases">
        <authorList>
            <person name="Li J."/>
        </authorList>
    </citation>
    <scope>NUCLEOTIDE SEQUENCE [LARGE SCALE GENOMIC DNA]</scope>
    <source>
        <strain evidence="10 11">ZD1-4</strain>
    </source>
</reference>
<proteinExistence type="inferred from homology"/>
<dbReference type="PANTHER" id="PTHR30472">
    <property type="entry name" value="FERRIC ENTEROBACTIN TRANSPORT SYSTEM PERMEASE PROTEIN"/>
    <property type="match status" value="1"/>
</dbReference>
<feature type="transmembrane region" description="Helical" evidence="9">
    <location>
        <begin position="252"/>
        <end position="269"/>
    </location>
</feature>
<evidence type="ECO:0000256" key="6">
    <source>
        <dbReference type="ARBA" id="ARBA00022989"/>
    </source>
</evidence>
<feature type="transmembrane region" description="Helical" evidence="9">
    <location>
        <begin position="152"/>
        <end position="170"/>
    </location>
</feature>
<organism evidence="10 11">
    <name type="scientific">Mycetocola zhadangensis</name>
    <dbReference type="NCBI Taxonomy" id="1164595"/>
    <lineage>
        <taxon>Bacteria</taxon>
        <taxon>Bacillati</taxon>
        <taxon>Actinomycetota</taxon>
        <taxon>Actinomycetes</taxon>
        <taxon>Micrococcales</taxon>
        <taxon>Microbacteriaceae</taxon>
        <taxon>Mycetocola</taxon>
    </lineage>
</organism>
<dbReference type="OrthoDB" id="9811975at2"/>
<keyword evidence="7 9" id="KW-0472">Membrane</keyword>
<feature type="compositionally biased region" description="Basic and acidic residues" evidence="8">
    <location>
        <begin position="22"/>
        <end position="34"/>
    </location>
</feature>
<comment type="similarity">
    <text evidence="2">Belongs to the binding-protein-dependent transport system permease family. FecCD subfamily.</text>
</comment>
<evidence type="ECO:0000256" key="4">
    <source>
        <dbReference type="ARBA" id="ARBA00022475"/>
    </source>
</evidence>
<feature type="region of interest" description="Disordered" evidence="8">
    <location>
        <begin position="1"/>
        <end position="64"/>
    </location>
</feature>
<comment type="subcellular location">
    <subcellularLocation>
        <location evidence="1">Cell membrane</location>
        <topology evidence="1">Multi-pass membrane protein</topology>
    </subcellularLocation>
</comment>
<dbReference type="PANTHER" id="PTHR30472:SF27">
    <property type="entry name" value="PETROBACTIN IMPORT SYSTEM PERMEASE PROTEIN YCLN"/>
    <property type="match status" value="1"/>
</dbReference>
<dbReference type="Proteomes" id="UP000282460">
    <property type="component" value="Unassembled WGS sequence"/>
</dbReference>
<feature type="compositionally biased region" description="Basic residues" evidence="8">
    <location>
        <begin position="55"/>
        <end position="64"/>
    </location>
</feature>
<dbReference type="SUPFAM" id="SSF81345">
    <property type="entry name" value="ABC transporter involved in vitamin B12 uptake, BtuC"/>
    <property type="match status" value="1"/>
</dbReference>
<name>A0A3L7J184_9MICO</name>
<dbReference type="Gene3D" id="1.10.3470.10">
    <property type="entry name" value="ABC transporter involved in vitamin B12 uptake, BtuC"/>
    <property type="match status" value="1"/>
</dbReference>
<dbReference type="GO" id="GO:0005886">
    <property type="term" value="C:plasma membrane"/>
    <property type="evidence" value="ECO:0007669"/>
    <property type="project" value="UniProtKB-SubCell"/>
</dbReference>
<comment type="caution">
    <text evidence="10">The sequence shown here is derived from an EMBL/GenBank/DDBJ whole genome shotgun (WGS) entry which is preliminary data.</text>
</comment>
<gene>
    <name evidence="10" type="ORF">D9V28_08630</name>
</gene>
<evidence type="ECO:0000313" key="11">
    <source>
        <dbReference type="Proteomes" id="UP000282460"/>
    </source>
</evidence>
<dbReference type="CDD" id="cd06550">
    <property type="entry name" value="TM_ABC_iron-siderophores_like"/>
    <property type="match status" value="1"/>
</dbReference>
<evidence type="ECO:0000256" key="2">
    <source>
        <dbReference type="ARBA" id="ARBA00007935"/>
    </source>
</evidence>
<evidence type="ECO:0000256" key="1">
    <source>
        <dbReference type="ARBA" id="ARBA00004651"/>
    </source>
</evidence>
<evidence type="ECO:0000313" key="10">
    <source>
        <dbReference type="EMBL" id="RLQ84263.1"/>
    </source>
</evidence>
<feature type="transmembrane region" description="Helical" evidence="9">
    <location>
        <begin position="176"/>
        <end position="194"/>
    </location>
</feature>
<evidence type="ECO:0000256" key="5">
    <source>
        <dbReference type="ARBA" id="ARBA00022692"/>
    </source>
</evidence>
<protein>
    <submittedName>
        <fullName evidence="10">ABC transporter permease</fullName>
    </submittedName>
</protein>
<keyword evidence="6 9" id="KW-1133">Transmembrane helix</keyword>
<feature type="transmembrane region" description="Helical" evidence="9">
    <location>
        <begin position="289"/>
        <end position="322"/>
    </location>
</feature>
<keyword evidence="11" id="KW-1185">Reference proteome</keyword>
<feature type="transmembrane region" description="Helical" evidence="9">
    <location>
        <begin position="334"/>
        <end position="355"/>
    </location>
</feature>
<accession>A0A3L7J184</accession>
<evidence type="ECO:0000256" key="7">
    <source>
        <dbReference type="ARBA" id="ARBA00023136"/>
    </source>
</evidence>
<keyword evidence="3" id="KW-0813">Transport</keyword>
<feature type="transmembrane region" description="Helical" evidence="9">
    <location>
        <begin position="68"/>
        <end position="90"/>
    </location>
</feature>
<evidence type="ECO:0000256" key="3">
    <source>
        <dbReference type="ARBA" id="ARBA00022448"/>
    </source>
</evidence>
<keyword evidence="4" id="KW-1003">Cell membrane</keyword>
<keyword evidence="5 9" id="KW-0812">Transmembrane</keyword>
<dbReference type="EMBL" id="RCWJ01000002">
    <property type="protein sequence ID" value="RLQ84263.1"/>
    <property type="molecule type" value="Genomic_DNA"/>
</dbReference>
<dbReference type="InterPro" id="IPR037294">
    <property type="entry name" value="ABC_BtuC-like"/>
</dbReference>
<dbReference type="GO" id="GO:0033214">
    <property type="term" value="P:siderophore-iron import into cell"/>
    <property type="evidence" value="ECO:0007669"/>
    <property type="project" value="TreeGrafter"/>
</dbReference>
<evidence type="ECO:0000256" key="8">
    <source>
        <dbReference type="SAM" id="MobiDB-lite"/>
    </source>
</evidence>
<feature type="transmembrane region" description="Helical" evidence="9">
    <location>
        <begin position="120"/>
        <end position="140"/>
    </location>
</feature>
<dbReference type="AlphaFoldDB" id="A0A3L7J184"/>
<feature type="transmembrane region" description="Helical" evidence="9">
    <location>
        <begin position="361"/>
        <end position="380"/>
    </location>
</feature>
<feature type="transmembrane region" description="Helical" evidence="9">
    <location>
        <begin position="201"/>
        <end position="223"/>
    </location>
</feature>
<dbReference type="Pfam" id="PF01032">
    <property type="entry name" value="FecCD"/>
    <property type="match status" value="1"/>
</dbReference>
<dbReference type="GO" id="GO:0022857">
    <property type="term" value="F:transmembrane transporter activity"/>
    <property type="evidence" value="ECO:0007669"/>
    <property type="project" value="InterPro"/>
</dbReference>